<evidence type="ECO:0008006" key="3">
    <source>
        <dbReference type="Google" id="ProtNLM"/>
    </source>
</evidence>
<sequence>MKVRYAKRATNKCKNISWVLFLILPLRNGDLFAGLSYWGHLFFQYVNIYILFEQNKSVPK</sequence>
<dbReference type="Proteomes" id="UP000220106">
    <property type="component" value="Unassembled WGS sequence"/>
</dbReference>
<accession>A0AAX0S7C1</accession>
<evidence type="ECO:0000313" key="1">
    <source>
        <dbReference type="EMBL" id="PEJ35904.1"/>
    </source>
</evidence>
<name>A0AAX0S7C1_9BACI</name>
<organism evidence="1 2">
    <name type="scientific">Peribacillus butanolivorans</name>
    <dbReference type="NCBI Taxonomy" id="421767"/>
    <lineage>
        <taxon>Bacteria</taxon>
        <taxon>Bacillati</taxon>
        <taxon>Bacillota</taxon>
        <taxon>Bacilli</taxon>
        <taxon>Bacillales</taxon>
        <taxon>Bacillaceae</taxon>
        <taxon>Peribacillus</taxon>
    </lineage>
</organism>
<reference evidence="1 2" key="1">
    <citation type="submission" date="2017-09" db="EMBL/GenBank/DDBJ databases">
        <title>Large-scale bioinformatics analysis of Bacillus genomes uncovers conserved roles of natural products in bacterial physiology.</title>
        <authorList>
            <consortium name="Agbiome Team Llc"/>
            <person name="Bleich R.M."/>
            <person name="Kirk G.J."/>
            <person name="Santa Maria K.C."/>
            <person name="Allen S.E."/>
            <person name="Farag S."/>
            <person name="Shank E.A."/>
            <person name="Bowers A."/>
        </authorList>
    </citation>
    <scope>NUCLEOTIDE SEQUENCE [LARGE SCALE GENOMIC DNA]</scope>
    <source>
        <strain evidence="1 2">AFS003229</strain>
    </source>
</reference>
<protein>
    <recommendedName>
        <fullName evidence="3">Transposase</fullName>
    </recommendedName>
</protein>
<evidence type="ECO:0000313" key="2">
    <source>
        <dbReference type="Proteomes" id="UP000220106"/>
    </source>
</evidence>
<dbReference type="EMBL" id="NUEQ01000011">
    <property type="protein sequence ID" value="PEJ35904.1"/>
    <property type="molecule type" value="Genomic_DNA"/>
</dbReference>
<proteinExistence type="predicted"/>
<dbReference type="AlphaFoldDB" id="A0AAX0S7C1"/>
<comment type="caution">
    <text evidence="1">The sequence shown here is derived from an EMBL/GenBank/DDBJ whole genome shotgun (WGS) entry which is preliminary data.</text>
</comment>
<gene>
    <name evidence="1" type="ORF">CN689_05435</name>
</gene>